<sequence>MKSTLSDDLVKLSDLPVGSRAAIKRVLGGRLLVHRLLSLGLRAGSEIELLQRRGSGVVVACQGNRVALGSGVAEKLLLSPFDKTV</sequence>
<dbReference type="InterPro" id="IPR053184">
    <property type="entry name" value="FeoA-like"/>
</dbReference>
<reference evidence="2" key="1">
    <citation type="journal article" date="2021" name="Proc. Natl. Acad. Sci. U.S.A.">
        <title>Global biogeography of chemosynthetic symbionts reveals both localized and globally distributed symbiont groups. .</title>
        <authorList>
            <person name="Osvatic J.T."/>
            <person name="Wilkins L.G.E."/>
            <person name="Leibrecht L."/>
            <person name="Leray M."/>
            <person name="Zauner S."/>
            <person name="Polzin J."/>
            <person name="Camacho Y."/>
            <person name="Gros O."/>
            <person name="van Gils J.A."/>
            <person name="Eisen J.A."/>
            <person name="Petersen J.M."/>
            <person name="Yuen B."/>
        </authorList>
    </citation>
    <scope>NUCLEOTIDE SEQUENCE</scope>
    <source>
        <strain evidence="2">MAGclacostrist064TRANS</strain>
    </source>
</reference>
<dbReference type="InterPro" id="IPR007167">
    <property type="entry name" value="Fe-transptr_FeoA-like"/>
</dbReference>
<dbReference type="PANTHER" id="PTHR43151">
    <property type="entry name" value="FEOA FAMILY PROTEIN"/>
    <property type="match status" value="1"/>
</dbReference>
<evidence type="ECO:0000313" key="2">
    <source>
        <dbReference type="EMBL" id="MCG7946577.1"/>
    </source>
</evidence>
<evidence type="ECO:0000313" key="3">
    <source>
        <dbReference type="Proteomes" id="UP000886667"/>
    </source>
</evidence>
<dbReference type="AlphaFoldDB" id="A0A9E4KCX9"/>
<dbReference type="InterPro" id="IPR008988">
    <property type="entry name" value="Transcriptional_repressor_C"/>
</dbReference>
<dbReference type="Gene3D" id="2.30.30.90">
    <property type="match status" value="1"/>
</dbReference>
<dbReference type="InterPro" id="IPR038157">
    <property type="entry name" value="FeoA_core_dom"/>
</dbReference>
<proteinExistence type="predicted"/>
<gene>
    <name evidence="2" type="ORF">JAZ07_09575</name>
</gene>
<dbReference type="SMART" id="SM00899">
    <property type="entry name" value="FeoA"/>
    <property type="match status" value="1"/>
</dbReference>
<name>A0A9E4KCX9_9GAMM</name>
<feature type="domain" description="Ferrous iron transporter FeoA-like" evidence="1">
    <location>
        <begin position="10"/>
        <end position="80"/>
    </location>
</feature>
<dbReference type="PANTHER" id="PTHR43151:SF1">
    <property type="entry name" value="SSR2333 PROTEIN"/>
    <property type="match status" value="1"/>
</dbReference>
<dbReference type="Pfam" id="PF04023">
    <property type="entry name" value="FeoA"/>
    <property type="match status" value="1"/>
</dbReference>
<dbReference type="SUPFAM" id="SSF50037">
    <property type="entry name" value="C-terminal domain of transcriptional repressors"/>
    <property type="match status" value="1"/>
</dbReference>
<comment type="caution">
    <text evidence="2">The sequence shown here is derived from an EMBL/GenBank/DDBJ whole genome shotgun (WGS) entry which is preliminary data.</text>
</comment>
<dbReference type="GO" id="GO:0046914">
    <property type="term" value="F:transition metal ion binding"/>
    <property type="evidence" value="ECO:0007669"/>
    <property type="project" value="InterPro"/>
</dbReference>
<organism evidence="2 3">
    <name type="scientific">Candidatus Thiodiazotropha taylori</name>
    <dbReference type="NCBI Taxonomy" id="2792791"/>
    <lineage>
        <taxon>Bacteria</taxon>
        <taxon>Pseudomonadati</taxon>
        <taxon>Pseudomonadota</taxon>
        <taxon>Gammaproteobacteria</taxon>
        <taxon>Chromatiales</taxon>
        <taxon>Sedimenticolaceae</taxon>
        <taxon>Candidatus Thiodiazotropha</taxon>
    </lineage>
</organism>
<dbReference type="EMBL" id="JAEPCM010000324">
    <property type="protein sequence ID" value="MCG7946577.1"/>
    <property type="molecule type" value="Genomic_DNA"/>
</dbReference>
<accession>A0A9E4KCX9</accession>
<evidence type="ECO:0000259" key="1">
    <source>
        <dbReference type="SMART" id="SM00899"/>
    </source>
</evidence>
<protein>
    <submittedName>
        <fullName evidence="2">Ferrous iron transport protein A</fullName>
    </submittedName>
</protein>
<dbReference type="Proteomes" id="UP000886667">
    <property type="component" value="Unassembled WGS sequence"/>
</dbReference>